<proteinExistence type="inferred from homology"/>
<organism evidence="7 8">
    <name type="scientific">Shewanella atlantica</name>
    <dbReference type="NCBI Taxonomy" id="271099"/>
    <lineage>
        <taxon>Bacteria</taxon>
        <taxon>Pseudomonadati</taxon>
        <taxon>Pseudomonadota</taxon>
        <taxon>Gammaproteobacteria</taxon>
        <taxon>Alteromonadales</taxon>
        <taxon>Shewanellaceae</taxon>
        <taxon>Shewanella</taxon>
    </lineage>
</organism>
<keyword evidence="3 6" id="KW-0812">Transmembrane</keyword>
<evidence type="ECO:0000256" key="2">
    <source>
        <dbReference type="ARBA" id="ARBA00008564"/>
    </source>
</evidence>
<keyword evidence="5 6" id="KW-0472">Membrane</keyword>
<accession>A0A431VXB3</accession>
<dbReference type="Proteomes" id="UP000282060">
    <property type="component" value="Unassembled WGS sequence"/>
</dbReference>
<keyword evidence="8" id="KW-1185">Reference proteome</keyword>
<gene>
    <name evidence="7" type="ORF">EKG39_19420</name>
</gene>
<protein>
    <submittedName>
        <fullName evidence="7">Energy-coupling factor transporter transmembrane protein EcfT</fullName>
    </submittedName>
</protein>
<dbReference type="Pfam" id="PF02361">
    <property type="entry name" value="CbiQ"/>
    <property type="match status" value="1"/>
</dbReference>
<evidence type="ECO:0000256" key="5">
    <source>
        <dbReference type="ARBA" id="ARBA00023136"/>
    </source>
</evidence>
<sequence>MQVKGRRKATEYRRATGSGNRCLEGSAAQKSSFVTAASLILVLFLSSAAFFIPDRYLPGLILCDIFLVIHGLSRRGKLGVIVRVFLVQLIITMSLYYLIHGQGQLAQGALAVLRILLAFIPGWWLSVSCRAERIGEVLTWILPVKWAFVIAASIRLLPFMTVELREIYQIQCLRGARITPKFLRDPRNWPELINCVIFPLLIQLLKLSRQVAVAAQLRYFGKNKKPTHWR</sequence>
<reference evidence="7 8" key="1">
    <citation type="submission" date="2018-12" db="EMBL/GenBank/DDBJ databases">
        <authorList>
            <person name="Yu L."/>
        </authorList>
    </citation>
    <scope>NUCLEOTIDE SEQUENCE [LARGE SCALE GENOMIC DNA]</scope>
    <source>
        <strain evidence="7 8">HAW-EB5</strain>
    </source>
</reference>
<evidence type="ECO:0000256" key="3">
    <source>
        <dbReference type="ARBA" id="ARBA00022692"/>
    </source>
</evidence>
<dbReference type="InterPro" id="IPR003339">
    <property type="entry name" value="ABC/ECF_trnsptr_transmembrane"/>
</dbReference>
<evidence type="ECO:0000256" key="6">
    <source>
        <dbReference type="SAM" id="Phobius"/>
    </source>
</evidence>
<evidence type="ECO:0000256" key="4">
    <source>
        <dbReference type="ARBA" id="ARBA00022989"/>
    </source>
</evidence>
<evidence type="ECO:0000256" key="1">
    <source>
        <dbReference type="ARBA" id="ARBA00004141"/>
    </source>
</evidence>
<dbReference type="OrthoDB" id="6263875at2"/>
<dbReference type="CDD" id="cd16914">
    <property type="entry name" value="EcfT"/>
    <property type="match status" value="1"/>
</dbReference>
<name>A0A431VXB3_9GAMM</name>
<keyword evidence="4 6" id="KW-1133">Transmembrane helix</keyword>
<feature type="transmembrane region" description="Helical" evidence="6">
    <location>
        <begin position="137"/>
        <end position="157"/>
    </location>
</feature>
<comment type="similarity">
    <text evidence="2">Belongs to the CbiQ family.</text>
</comment>
<comment type="subcellular location">
    <subcellularLocation>
        <location evidence="1">Membrane</location>
        <topology evidence="1">Multi-pass membrane protein</topology>
    </subcellularLocation>
</comment>
<dbReference type="EMBL" id="RXNV01000014">
    <property type="protein sequence ID" value="RTR27932.1"/>
    <property type="molecule type" value="Genomic_DNA"/>
</dbReference>
<dbReference type="AlphaFoldDB" id="A0A431VXB3"/>
<evidence type="ECO:0000313" key="7">
    <source>
        <dbReference type="EMBL" id="RTR27932.1"/>
    </source>
</evidence>
<evidence type="ECO:0000313" key="8">
    <source>
        <dbReference type="Proteomes" id="UP000282060"/>
    </source>
</evidence>
<feature type="transmembrane region" description="Helical" evidence="6">
    <location>
        <begin position="105"/>
        <end position="125"/>
    </location>
</feature>
<dbReference type="GO" id="GO:0005886">
    <property type="term" value="C:plasma membrane"/>
    <property type="evidence" value="ECO:0007669"/>
    <property type="project" value="UniProtKB-ARBA"/>
</dbReference>
<feature type="transmembrane region" description="Helical" evidence="6">
    <location>
        <begin position="31"/>
        <end position="50"/>
    </location>
</feature>
<feature type="transmembrane region" description="Helical" evidence="6">
    <location>
        <begin position="80"/>
        <end position="99"/>
    </location>
</feature>
<comment type="caution">
    <text evidence="7">The sequence shown here is derived from an EMBL/GenBank/DDBJ whole genome shotgun (WGS) entry which is preliminary data.</text>
</comment>
<dbReference type="RefSeq" id="WP_126507666.1">
    <property type="nucleotide sequence ID" value="NZ_RXNV01000014.1"/>
</dbReference>